<feature type="domain" description="IFT140 second beta-propeller" evidence="6">
    <location>
        <begin position="13"/>
        <end position="213"/>
    </location>
</feature>
<evidence type="ECO:0000256" key="4">
    <source>
        <dbReference type="ARBA" id="ARBA00023069"/>
    </source>
</evidence>
<dbReference type="Pfam" id="PF24760">
    <property type="entry name" value="TPR_IF140_C"/>
    <property type="match status" value="1"/>
</dbReference>
<dbReference type="Gene3D" id="1.25.40.470">
    <property type="match status" value="1"/>
</dbReference>
<dbReference type="PANTHER" id="PTHR15722">
    <property type="entry name" value="IFT140/172-RELATED"/>
    <property type="match status" value="1"/>
</dbReference>
<evidence type="ECO:0000313" key="10">
    <source>
        <dbReference type="Proteomes" id="UP000825935"/>
    </source>
</evidence>
<dbReference type="PANTHER" id="PTHR15722:SF7">
    <property type="entry name" value="INTRAFLAGELLAR TRANSPORT PROTEIN 140 HOMOLOG"/>
    <property type="match status" value="1"/>
</dbReference>
<dbReference type="AlphaFoldDB" id="A0A8T2SF52"/>
<keyword evidence="2" id="KW-0853">WD repeat</keyword>
<dbReference type="InterPro" id="IPR056155">
    <property type="entry name" value="Beta-prop_IFT140_2nd"/>
</dbReference>
<evidence type="ECO:0000259" key="7">
    <source>
        <dbReference type="Pfam" id="PF24760"/>
    </source>
</evidence>
<sequence length="982" mass="110544">MEAPLVRCRLHATIIQISRTSAAAYSFITSNVQILSSSMAIIGIDIWDCYALLWSESNADIFQITETGHHVICSIPALGSRCFILHQSYILKAQGFTIEVLDLQGVLKYKVELSEPQGQIVALDVCQEFLVAATEKFFIQMWKLDDEFKCSLLPGFGRKIPSPSGMCSIDSLLCNYNGTKVSLLARVEESERVDSMLYIYDTILDKFCTHDFRVQGKFLVSHFWDSEQFHQLACGFALDKDGSCGVIEIVTYLLHTDLQVFKQDKVDIISKKAGLMGKCEPYVYLYDYGSSGEESSLPSIKKVSTGILVSMEKLDGKIREDVIDFGHLALTGRDFEAFKVLESIKDATILKRIVRYCLKRDLNKFAAQCFANMGRAYAISAITDAGHDMSNIQNKRAIAAAIALQLGRVADAEKEYMECKRFDLLINLYQTCGLWEKAIEVASKYDHVNLNNVHHAFAKHLEAIGDVQTAIYHYESSNTHRYEVPRMLHSIGNVDDLKKYVEDKRDPALHRWWANYSESKGMLQNAIDHYKLAGEVASVVRVHCFLGDMERAENIVAETCEPSATFHLGQQYEKLGNIVRAMQLFAKAGRSDSAANLAMKHGIDKELLSLALQGTKKTMLSSAKYFEEKGCCEEAVLLYQKGGDIEKAVDVCVHFQLYDALRAIADDLNEDTDPSILARCGDFLLSNKQYEKATLLLIAAGQHRRAFELCTHEGVQITDKMMELFSKQISEENMEDSKQLLAALAEFCESQGSFHLACRTYTQAGDKIKAMKALMKSGDTDKVLMYANVSRQKQIYVLAASYLQTLNWYHDANIMKKIVQMYTKAAEMELLASFYEACAQVEIDGFRDYEKALGAMKEALKFLSKVQSSSQNTKMLSLKLRIEEVERFVQARRLAKSDPNGMISACTCLLAELGKQDRNGQAALRIGDLYALLIEYYYKEGNMTLAYQTLETMDAHKLPLCDYVDQIIIDSVYQANGVHMDL</sequence>
<reference evidence="9" key="1">
    <citation type="submission" date="2021-08" db="EMBL/GenBank/DDBJ databases">
        <title>WGS assembly of Ceratopteris richardii.</title>
        <authorList>
            <person name="Marchant D.B."/>
            <person name="Chen G."/>
            <person name="Jenkins J."/>
            <person name="Shu S."/>
            <person name="Leebens-Mack J."/>
            <person name="Grimwood J."/>
            <person name="Schmutz J."/>
            <person name="Soltis P."/>
            <person name="Soltis D."/>
            <person name="Chen Z.-H."/>
        </authorList>
    </citation>
    <scope>NUCLEOTIDE SEQUENCE</scope>
    <source>
        <strain evidence="9">Whitten #5841</strain>
        <tissue evidence="9">Leaf</tissue>
    </source>
</reference>
<dbReference type="OrthoDB" id="10258787at2759"/>
<dbReference type="InterPro" id="IPR056168">
    <property type="entry name" value="TPR_IF140/IFT172/WDR19"/>
</dbReference>
<comment type="subcellular location">
    <subcellularLocation>
        <location evidence="1">Cell projection</location>
        <location evidence="1">Cilium</location>
    </subcellularLocation>
</comment>
<evidence type="ECO:0000259" key="6">
    <source>
        <dbReference type="Pfam" id="PF23385"/>
    </source>
</evidence>
<keyword evidence="4" id="KW-0969">Cilium</keyword>
<dbReference type="GO" id="GO:0005930">
    <property type="term" value="C:axoneme"/>
    <property type="evidence" value="ECO:0007669"/>
    <property type="project" value="TreeGrafter"/>
</dbReference>
<dbReference type="SUPFAM" id="SSF48452">
    <property type="entry name" value="TPR-like"/>
    <property type="match status" value="1"/>
</dbReference>
<gene>
    <name evidence="9" type="ORF">KP509_20G049600</name>
</gene>
<feature type="domain" description="IF140 C-terminal TPR" evidence="7">
    <location>
        <begin position="829"/>
        <end position="953"/>
    </location>
</feature>
<evidence type="ECO:0000313" key="9">
    <source>
        <dbReference type="EMBL" id="KAH7331766.1"/>
    </source>
</evidence>
<keyword evidence="5" id="KW-0966">Cell projection</keyword>
<proteinExistence type="predicted"/>
<keyword evidence="10" id="KW-1185">Reference proteome</keyword>
<accession>A0A8T2SF52</accession>
<dbReference type="EMBL" id="CM035425">
    <property type="protein sequence ID" value="KAH7331766.1"/>
    <property type="molecule type" value="Genomic_DNA"/>
</dbReference>
<keyword evidence="3" id="KW-0677">Repeat</keyword>
<name>A0A8T2SF52_CERRI</name>
<dbReference type="GO" id="GO:0035721">
    <property type="term" value="P:intraciliary retrograde transport"/>
    <property type="evidence" value="ECO:0007669"/>
    <property type="project" value="TreeGrafter"/>
</dbReference>
<evidence type="ECO:0000256" key="1">
    <source>
        <dbReference type="ARBA" id="ARBA00004138"/>
    </source>
</evidence>
<dbReference type="Pfam" id="PF23385">
    <property type="entry name" value="Beta-prop_IFT140_2nd"/>
    <property type="match status" value="1"/>
</dbReference>
<organism evidence="9 10">
    <name type="scientific">Ceratopteris richardii</name>
    <name type="common">Triangle waterfern</name>
    <dbReference type="NCBI Taxonomy" id="49495"/>
    <lineage>
        <taxon>Eukaryota</taxon>
        <taxon>Viridiplantae</taxon>
        <taxon>Streptophyta</taxon>
        <taxon>Embryophyta</taxon>
        <taxon>Tracheophyta</taxon>
        <taxon>Polypodiopsida</taxon>
        <taxon>Polypodiidae</taxon>
        <taxon>Polypodiales</taxon>
        <taxon>Pteridineae</taxon>
        <taxon>Pteridaceae</taxon>
        <taxon>Parkerioideae</taxon>
        <taxon>Ceratopteris</taxon>
    </lineage>
</organism>
<dbReference type="Pfam" id="PF24762">
    <property type="entry name" value="TPR_IF140-IFT172"/>
    <property type="match status" value="1"/>
</dbReference>
<dbReference type="InterPro" id="IPR011990">
    <property type="entry name" value="TPR-like_helical_dom_sf"/>
</dbReference>
<feature type="domain" description="IF140/IFT172/WDR19 TPR" evidence="8">
    <location>
        <begin position="336"/>
        <end position="820"/>
    </location>
</feature>
<dbReference type="GO" id="GO:0036064">
    <property type="term" value="C:ciliary basal body"/>
    <property type="evidence" value="ECO:0007669"/>
    <property type="project" value="TreeGrafter"/>
</dbReference>
<dbReference type="InterPro" id="IPR056156">
    <property type="entry name" value="TPR_IF140_C"/>
</dbReference>
<evidence type="ECO:0000256" key="3">
    <source>
        <dbReference type="ARBA" id="ARBA00022737"/>
    </source>
</evidence>
<evidence type="ECO:0000256" key="5">
    <source>
        <dbReference type="ARBA" id="ARBA00023273"/>
    </source>
</evidence>
<evidence type="ECO:0000256" key="2">
    <source>
        <dbReference type="ARBA" id="ARBA00022574"/>
    </source>
</evidence>
<dbReference type="GO" id="GO:0030991">
    <property type="term" value="C:intraciliary transport particle A"/>
    <property type="evidence" value="ECO:0007669"/>
    <property type="project" value="TreeGrafter"/>
</dbReference>
<dbReference type="Proteomes" id="UP000825935">
    <property type="component" value="Chromosome 20"/>
</dbReference>
<comment type="caution">
    <text evidence="9">The sequence shown here is derived from an EMBL/GenBank/DDBJ whole genome shotgun (WGS) entry which is preliminary data.</text>
</comment>
<protein>
    <submittedName>
        <fullName evidence="9">Uncharacterized protein</fullName>
    </submittedName>
</protein>
<evidence type="ECO:0000259" key="8">
    <source>
        <dbReference type="Pfam" id="PF24762"/>
    </source>
</evidence>
<dbReference type="OMA" id="YAQFMES"/>